<dbReference type="AlphaFoldDB" id="A0A9X3PCM5"/>
<evidence type="ECO:0000313" key="2">
    <source>
        <dbReference type="Proteomes" id="UP001146067"/>
    </source>
</evidence>
<sequence length="77" mass="7606">MIEQTATPAPTARTADGSAAACAARAFGGDSASAGERLTYMRVFGGSADAAECAAETQVVGGRAAAARSRFGRGARP</sequence>
<reference evidence="1" key="1">
    <citation type="submission" date="2022-12" db="EMBL/GenBank/DDBJ databases">
        <title>Gycomyces niveus sp.nov.,a novel actinomycete isolated from soil in Shouguan.</title>
        <authorList>
            <person name="Yang X."/>
        </authorList>
    </citation>
    <scope>NUCLEOTIDE SEQUENCE</scope>
    <source>
        <strain evidence="1">NEAU-A15</strain>
    </source>
</reference>
<gene>
    <name evidence="1" type="ORF">O1R50_18935</name>
</gene>
<evidence type="ECO:0000313" key="1">
    <source>
        <dbReference type="EMBL" id="MDA1361711.1"/>
    </source>
</evidence>
<organism evidence="1 2">
    <name type="scientific">Glycomyces luteolus</name>
    <dbReference type="NCBI Taxonomy" id="2670330"/>
    <lineage>
        <taxon>Bacteria</taxon>
        <taxon>Bacillati</taxon>
        <taxon>Actinomycetota</taxon>
        <taxon>Actinomycetes</taxon>
        <taxon>Glycomycetales</taxon>
        <taxon>Glycomycetaceae</taxon>
        <taxon>Glycomyces</taxon>
    </lineage>
</organism>
<name>A0A9X3PCM5_9ACTN</name>
<dbReference type="Proteomes" id="UP001146067">
    <property type="component" value="Unassembled WGS sequence"/>
</dbReference>
<keyword evidence="2" id="KW-1185">Reference proteome</keyword>
<protein>
    <submittedName>
        <fullName evidence="1">Uncharacterized protein</fullName>
    </submittedName>
</protein>
<accession>A0A9X3PCM5</accession>
<comment type="caution">
    <text evidence="1">The sequence shown here is derived from an EMBL/GenBank/DDBJ whole genome shotgun (WGS) entry which is preliminary data.</text>
</comment>
<dbReference type="EMBL" id="JAPZVP010000016">
    <property type="protein sequence ID" value="MDA1361711.1"/>
    <property type="molecule type" value="Genomic_DNA"/>
</dbReference>
<proteinExistence type="predicted"/>
<dbReference type="RefSeq" id="WP_270111741.1">
    <property type="nucleotide sequence ID" value="NZ_JAPZVP010000016.1"/>
</dbReference>